<dbReference type="CDD" id="cd07327">
    <property type="entry name" value="M48B_HtpX_like"/>
    <property type="match status" value="1"/>
</dbReference>
<evidence type="ECO:0000256" key="7">
    <source>
        <dbReference type="ARBA" id="ARBA00022833"/>
    </source>
</evidence>
<dbReference type="GO" id="GO:0004222">
    <property type="term" value="F:metalloendopeptidase activity"/>
    <property type="evidence" value="ECO:0007669"/>
    <property type="project" value="UniProtKB-UniRule"/>
</dbReference>
<dbReference type="InterPro" id="IPR050083">
    <property type="entry name" value="HtpX_protease"/>
</dbReference>
<dbReference type="Proteomes" id="UP000001882">
    <property type="component" value="Chromosome"/>
</dbReference>
<evidence type="ECO:0000256" key="8">
    <source>
        <dbReference type="ARBA" id="ARBA00022989"/>
    </source>
</evidence>
<dbReference type="GO" id="GO:0005886">
    <property type="term" value="C:plasma membrane"/>
    <property type="evidence" value="ECO:0007669"/>
    <property type="project" value="UniProtKB-SubCell"/>
</dbReference>
<keyword evidence="3 11" id="KW-0645">Protease</keyword>
<evidence type="ECO:0000313" key="14">
    <source>
        <dbReference type="Proteomes" id="UP000001882"/>
    </source>
</evidence>
<dbReference type="PANTHER" id="PTHR43221:SF2">
    <property type="entry name" value="PROTEASE HTPX HOMOLOG"/>
    <property type="match status" value="1"/>
</dbReference>
<reference evidence="14" key="3">
    <citation type="journal article" date="2011" name="PLoS ONE">
        <title>Genome sequence of a mesophilic hydrogenotrophic methanogen Methanocella paludicola, the first cultivated representative of the order Methanocellales.</title>
        <authorList>
            <person name="Sakai S."/>
            <person name="Takaki Y."/>
            <person name="Shimamura S."/>
            <person name="Sekine M."/>
            <person name="Tajima T."/>
            <person name="Kosugi H."/>
            <person name="Ichikawa N."/>
            <person name="Tasumi E."/>
            <person name="Hiraki A.T."/>
            <person name="Shimizu A."/>
            <person name="Kato Y."/>
            <person name="Nishiko R."/>
            <person name="Mori K."/>
            <person name="Fujita N."/>
            <person name="Imachi H."/>
            <person name="Takai K."/>
        </authorList>
    </citation>
    <scope>NUCLEOTIDE SEQUENCE [LARGE SCALE GENOMIC DNA]</scope>
    <source>
        <strain evidence="14">DSM 17711 / JCM 13418 / NBRC 101707 / SANAE</strain>
    </source>
</reference>
<dbReference type="EMBL" id="AP011532">
    <property type="protein sequence ID" value="BAI60642.1"/>
    <property type="molecule type" value="Genomic_DNA"/>
</dbReference>
<comment type="cofactor">
    <cofactor evidence="11">
        <name>Zn(2+)</name>
        <dbReference type="ChEBI" id="CHEBI:29105"/>
    </cofactor>
    <text evidence="11">Binds 1 zinc ion per subunit.</text>
</comment>
<name>D1YW20_METPS</name>
<dbReference type="STRING" id="304371.MCP_0570"/>
<evidence type="ECO:0000256" key="3">
    <source>
        <dbReference type="ARBA" id="ARBA00022670"/>
    </source>
</evidence>
<dbReference type="FunCoup" id="D1YW20">
    <property type="interactions" value="2"/>
</dbReference>
<gene>
    <name evidence="13" type="primary">htpX-1</name>
    <name evidence="11" type="synonym">htpX</name>
    <name evidence="13" type="ordered locus">MCP_0570</name>
</gene>
<feature type="transmembrane region" description="Helical" evidence="11">
    <location>
        <begin position="153"/>
        <end position="178"/>
    </location>
</feature>
<comment type="similarity">
    <text evidence="1 11">Belongs to the peptidase M48B family.</text>
</comment>
<dbReference type="eggNOG" id="arCOG01331">
    <property type="taxonomic scope" value="Archaea"/>
</dbReference>
<feature type="binding site" evidence="11">
    <location>
        <position position="215"/>
    </location>
    <ligand>
        <name>Zn(2+)</name>
        <dbReference type="ChEBI" id="CHEBI:29105"/>
        <note>catalytic</note>
    </ligand>
</feature>
<dbReference type="Pfam" id="PF01435">
    <property type="entry name" value="Peptidase_M48"/>
    <property type="match status" value="1"/>
</dbReference>
<keyword evidence="7 11" id="KW-0862">Zinc</keyword>
<evidence type="ECO:0000256" key="2">
    <source>
        <dbReference type="ARBA" id="ARBA00022475"/>
    </source>
</evidence>
<reference evidence="13 14" key="1">
    <citation type="journal article" date="2007" name="Appl. Environ. Microbiol.">
        <title>Isolation of key methanogens for global methane emission from rice paddy fields: a novel isolate affiliated with the clone cluster rice cluster I.</title>
        <authorList>
            <person name="Sakai S."/>
            <person name="Imachi H."/>
            <person name="Sekiguchi Y."/>
            <person name="Ohashi A."/>
            <person name="Harada H."/>
            <person name="Kamagata Y."/>
        </authorList>
    </citation>
    <scope>NUCLEOTIDE SEQUENCE [LARGE SCALE GENOMIC DNA]</scope>
    <source>
        <strain evidence="14">DSM 17711 / JCM 13418 / NBRC 101707 / SANAE</strain>
    </source>
</reference>
<protein>
    <recommendedName>
        <fullName evidence="11">Protease HtpX homolog</fullName>
        <ecNumber evidence="11">3.4.24.-</ecNumber>
    </recommendedName>
</protein>
<dbReference type="GO" id="GO:0006508">
    <property type="term" value="P:proteolysis"/>
    <property type="evidence" value="ECO:0007669"/>
    <property type="project" value="UniProtKB-KW"/>
</dbReference>
<feature type="active site" evidence="11">
    <location>
        <position position="144"/>
    </location>
</feature>
<dbReference type="Gene3D" id="3.30.2010.10">
    <property type="entry name" value="Metalloproteases ('zincins'), catalytic domain"/>
    <property type="match status" value="1"/>
</dbReference>
<evidence type="ECO:0000259" key="12">
    <source>
        <dbReference type="Pfam" id="PF01435"/>
    </source>
</evidence>
<keyword evidence="8 11" id="KW-1133">Transmembrane helix</keyword>
<evidence type="ECO:0000256" key="5">
    <source>
        <dbReference type="ARBA" id="ARBA00022723"/>
    </source>
</evidence>
<dbReference type="RefSeq" id="WP_012899322.1">
    <property type="nucleotide sequence ID" value="NC_013665.1"/>
</dbReference>
<keyword evidence="4 11" id="KW-0812">Transmembrane</keyword>
<keyword evidence="14" id="KW-1185">Reference proteome</keyword>
<dbReference type="InterPro" id="IPR001915">
    <property type="entry name" value="Peptidase_M48"/>
</dbReference>
<dbReference type="GO" id="GO:0008270">
    <property type="term" value="F:zinc ion binding"/>
    <property type="evidence" value="ECO:0007669"/>
    <property type="project" value="UniProtKB-UniRule"/>
</dbReference>
<dbReference type="HAMAP" id="MF_00188">
    <property type="entry name" value="Pept_M48_protease_HtpX"/>
    <property type="match status" value="1"/>
</dbReference>
<dbReference type="PANTHER" id="PTHR43221">
    <property type="entry name" value="PROTEASE HTPX"/>
    <property type="match status" value="1"/>
</dbReference>
<feature type="transmembrane region" description="Helical" evidence="11">
    <location>
        <begin position="12"/>
        <end position="37"/>
    </location>
</feature>
<dbReference type="KEGG" id="mpd:MCP_0570"/>
<dbReference type="InterPro" id="IPR022919">
    <property type="entry name" value="Pept_M48_protease_HtpX"/>
</dbReference>
<dbReference type="GeneID" id="8680633"/>
<evidence type="ECO:0000256" key="10">
    <source>
        <dbReference type="ARBA" id="ARBA00023136"/>
    </source>
</evidence>
<dbReference type="AlphaFoldDB" id="D1YW20"/>
<keyword evidence="10 11" id="KW-0472">Membrane</keyword>
<keyword evidence="9 11" id="KW-0482">Metalloprotease</keyword>
<accession>D1YW20</accession>
<dbReference type="MEROPS" id="M48.004"/>
<feature type="transmembrane region" description="Helical" evidence="11">
    <location>
        <begin position="43"/>
        <end position="60"/>
    </location>
</feature>
<keyword evidence="6 11" id="KW-0378">Hydrolase</keyword>
<feature type="binding site" evidence="11">
    <location>
        <position position="147"/>
    </location>
    <ligand>
        <name>Zn(2+)</name>
        <dbReference type="ChEBI" id="CHEBI:29105"/>
        <note>catalytic</note>
    </ligand>
</feature>
<evidence type="ECO:0000256" key="6">
    <source>
        <dbReference type="ARBA" id="ARBA00022801"/>
    </source>
</evidence>
<evidence type="ECO:0000256" key="9">
    <source>
        <dbReference type="ARBA" id="ARBA00023049"/>
    </source>
</evidence>
<feature type="binding site" evidence="11">
    <location>
        <position position="143"/>
    </location>
    <ligand>
        <name>Zn(2+)</name>
        <dbReference type="ChEBI" id="CHEBI:29105"/>
        <note>catalytic</note>
    </ligand>
</feature>
<evidence type="ECO:0000256" key="4">
    <source>
        <dbReference type="ARBA" id="ARBA00022692"/>
    </source>
</evidence>
<dbReference type="EC" id="3.4.24.-" evidence="11"/>
<keyword evidence="5 11" id="KW-0479">Metal-binding</keyword>
<dbReference type="OrthoDB" id="28389at2157"/>
<dbReference type="NCBIfam" id="NF002669">
    <property type="entry name" value="PRK02391.1"/>
    <property type="match status" value="1"/>
</dbReference>
<feature type="domain" description="Peptidase M48" evidence="12">
    <location>
        <begin position="76"/>
        <end position="291"/>
    </location>
</feature>
<keyword evidence="2 11" id="KW-1003">Cell membrane</keyword>
<organism evidence="13 14">
    <name type="scientific">Methanocella paludicola (strain DSM 17711 / JCM 13418 / NBRC 101707 / SANAE)</name>
    <dbReference type="NCBI Taxonomy" id="304371"/>
    <lineage>
        <taxon>Archaea</taxon>
        <taxon>Methanobacteriati</taxon>
        <taxon>Methanobacteriota</taxon>
        <taxon>Stenosarchaea group</taxon>
        <taxon>Methanomicrobia</taxon>
        <taxon>Methanocellales</taxon>
        <taxon>Methanocellaceae</taxon>
        <taxon>Methanocella</taxon>
    </lineage>
</organism>
<sequence>MNERVRRWPADLGLSLRMFLTMLILGAVYLGFLTILYWLGIDFWSLMIIAAVMLGIQYFFSDKIVLASSGAKIVTPEQAPRLHAIVDRLCAETGLPKPRVAIVPTDVPNAFATGRSQKHSVIAATQGLLNRLNEDEIVAVLAHELSHVRNRDVAVMTIASFISTVAYYFIMSFAFGGFRSRDRQGGSGLMIVYVISLIVYGISLLLTRLLSRYRELAADRGSAYITGRPSWLISALLKISGQMERMPKKDLRSEEGLNQFFIVPALSGRSILELFATHPSLEKRIRQLERMEKAMGEQ</sequence>
<evidence type="ECO:0000313" key="13">
    <source>
        <dbReference type="EMBL" id="BAI60642.1"/>
    </source>
</evidence>
<dbReference type="InParanoid" id="D1YW20"/>
<feature type="transmembrane region" description="Helical" evidence="11">
    <location>
        <begin position="190"/>
        <end position="210"/>
    </location>
</feature>
<evidence type="ECO:0000256" key="1">
    <source>
        <dbReference type="ARBA" id="ARBA00009779"/>
    </source>
</evidence>
<comment type="subcellular location">
    <subcellularLocation>
        <location evidence="11">Cell membrane</location>
        <topology evidence="11">Multi-pass membrane protein</topology>
    </subcellularLocation>
</comment>
<proteinExistence type="inferred from homology"/>
<evidence type="ECO:0000256" key="11">
    <source>
        <dbReference type="HAMAP-Rule" id="MF_00188"/>
    </source>
</evidence>
<reference evidence="13 14" key="2">
    <citation type="journal article" date="2008" name="Int. J. Syst. Evol. Microbiol.">
        <title>Methanocella paludicola gen. nov., sp. nov., a methane-producing archaeon, the first isolate of the lineage 'Rice Cluster I', and proposal of the new archaeal order Methanocellales ord. nov.</title>
        <authorList>
            <person name="Sakai S."/>
            <person name="Imachi H."/>
            <person name="Hanada S."/>
            <person name="Ohashi A."/>
            <person name="Harada H."/>
            <person name="Kamagata Y."/>
        </authorList>
    </citation>
    <scope>NUCLEOTIDE SEQUENCE [LARGE SCALE GENOMIC DNA]</scope>
    <source>
        <strain evidence="14">DSM 17711 / JCM 13418 / NBRC 101707 / SANAE</strain>
    </source>
</reference>